<name>A0A401P4K7_SCYTO</name>
<gene>
    <name evidence="1" type="ORF">scyTo_0012223</name>
</gene>
<organism evidence="1 2">
    <name type="scientific">Scyliorhinus torazame</name>
    <name type="common">Cloudy catshark</name>
    <name type="synonym">Catulus torazame</name>
    <dbReference type="NCBI Taxonomy" id="75743"/>
    <lineage>
        <taxon>Eukaryota</taxon>
        <taxon>Metazoa</taxon>
        <taxon>Chordata</taxon>
        <taxon>Craniata</taxon>
        <taxon>Vertebrata</taxon>
        <taxon>Chondrichthyes</taxon>
        <taxon>Elasmobranchii</taxon>
        <taxon>Galeomorphii</taxon>
        <taxon>Galeoidea</taxon>
        <taxon>Carcharhiniformes</taxon>
        <taxon>Scyliorhinidae</taxon>
        <taxon>Scyliorhinus</taxon>
    </lineage>
</organism>
<evidence type="ECO:0000313" key="1">
    <source>
        <dbReference type="EMBL" id="GCB68053.1"/>
    </source>
</evidence>
<sequence length="89" mass="10105">MTSPMKRREQETVQDTTTEVQLLVPVFLGENRVPPNFRMNKSDSKVTEGGLNVTLTIRLLMHGKEKISFTKPFAQMVWVSLTSCCSVME</sequence>
<proteinExistence type="predicted"/>
<dbReference type="AlphaFoldDB" id="A0A401P4K7"/>
<keyword evidence="2" id="KW-1185">Reference proteome</keyword>
<dbReference type="EMBL" id="BFAA01005842">
    <property type="protein sequence ID" value="GCB68053.1"/>
    <property type="molecule type" value="Genomic_DNA"/>
</dbReference>
<reference evidence="1 2" key="1">
    <citation type="journal article" date="2018" name="Nat. Ecol. Evol.">
        <title>Shark genomes provide insights into elasmobranch evolution and the origin of vertebrates.</title>
        <authorList>
            <person name="Hara Y"/>
            <person name="Yamaguchi K"/>
            <person name="Onimaru K"/>
            <person name="Kadota M"/>
            <person name="Koyanagi M"/>
            <person name="Keeley SD"/>
            <person name="Tatsumi K"/>
            <person name="Tanaka K"/>
            <person name="Motone F"/>
            <person name="Kageyama Y"/>
            <person name="Nozu R"/>
            <person name="Adachi N"/>
            <person name="Nishimura O"/>
            <person name="Nakagawa R"/>
            <person name="Tanegashima C"/>
            <person name="Kiyatake I"/>
            <person name="Matsumoto R"/>
            <person name="Murakumo K"/>
            <person name="Nishida K"/>
            <person name="Terakita A"/>
            <person name="Kuratani S"/>
            <person name="Sato K"/>
            <person name="Hyodo S Kuraku.S."/>
        </authorList>
    </citation>
    <scope>NUCLEOTIDE SEQUENCE [LARGE SCALE GENOMIC DNA]</scope>
</reference>
<comment type="caution">
    <text evidence="1">The sequence shown here is derived from an EMBL/GenBank/DDBJ whole genome shotgun (WGS) entry which is preliminary data.</text>
</comment>
<accession>A0A401P4K7</accession>
<protein>
    <submittedName>
        <fullName evidence="1">Uncharacterized protein</fullName>
    </submittedName>
</protein>
<evidence type="ECO:0000313" key="2">
    <source>
        <dbReference type="Proteomes" id="UP000288216"/>
    </source>
</evidence>
<dbReference type="Proteomes" id="UP000288216">
    <property type="component" value="Unassembled WGS sequence"/>
</dbReference>
<feature type="non-terminal residue" evidence="1">
    <location>
        <position position="89"/>
    </location>
</feature>